<dbReference type="InterPro" id="IPR036097">
    <property type="entry name" value="HisK_dim/P_sf"/>
</dbReference>
<keyword evidence="8" id="KW-0472">Membrane</keyword>
<keyword evidence="12" id="KW-1185">Reference proteome</keyword>
<dbReference type="Pfam" id="PF13424">
    <property type="entry name" value="TPR_12"/>
    <property type="match status" value="3"/>
</dbReference>
<feature type="repeat" description="TPR" evidence="7">
    <location>
        <begin position="186"/>
        <end position="219"/>
    </location>
</feature>
<protein>
    <recommendedName>
        <fullName evidence="2">histidine kinase</fullName>
        <ecNumber evidence="2">2.7.13.3</ecNumber>
    </recommendedName>
</protein>
<dbReference type="PANTHER" id="PTHR43711:SF1">
    <property type="entry name" value="HISTIDINE KINASE 1"/>
    <property type="match status" value="1"/>
</dbReference>
<dbReference type="GO" id="GO:0000155">
    <property type="term" value="F:phosphorelay sensor kinase activity"/>
    <property type="evidence" value="ECO:0007669"/>
    <property type="project" value="InterPro"/>
</dbReference>
<evidence type="ECO:0000256" key="8">
    <source>
        <dbReference type="SAM" id="Phobius"/>
    </source>
</evidence>
<dbReference type="SUPFAM" id="SSF48452">
    <property type="entry name" value="TPR-like"/>
    <property type="match status" value="2"/>
</dbReference>
<evidence type="ECO:0000256" key="6">
    <source>
        <dbReference type="ARBA" id="ARBA00023012"/>
    </source>
</evidence>
<evidence type="ECO:0000259" key="10">
    <source>
        <dbReference type="PROSITE" id="PS50109"/>
    </source>
</evidence>
<evidence type="ECO:0000256" key="9">
    <source>
        <dbReference type="SAM" id="SignalP"/>
    </source>
</evidence>
<dbReference type="PANTHER" id="PTHR43711">
    <property type="entry name" value="TWO-COMPONENT HISTIDINE KINASE"/>
    <property type="match status" value="1"/>
</dbReference>
<dbReference type="SMART" id="SM00028">
    <property type="entry name" value="TPR"/>
    <property type="match status" value="6"/>
</dbReference>
<keyword evidence="6" id="KW-0902">Two-component regulatory system</keyword>
<dbReference type="RefSeq" id="WP_081155770.1">
    <property type="nucleotide sequence ID" value="NZ_LVYD01000124.1"/>
</dbReference>
<keyword evidence="8" id="KW-0812">Transmembrane</keyword>
<dbReference type="InterPro" id="IPR036890">
    <property type="entry name" value="HATPase_C_sf"/>
</dbReference>
<evidence type="ECO:0000313" key="12">
    <source>
        <dbReference type="Proteomes" id="UP000192796"/>
    </source>
</evidence>
<dbReference type="InterPro" id="IPR003594">
    <property type="entry name" value="HATPase_dom"/>
</dbReference>
<dbReference type="SUPFAM" id="SSF55874">
    <property type="entry name" value="ATPase domain of HSP90 chaperone/DNA topoisomerase II/histidine kinase"/>
    <property type="match status" value="1"/>
</dbReference>
<evidence type="ECO:0000256" key="2">
    <source>
        <dbReference type="ARBA" id="ARBA00012438"/>
    </source>
</evidence>
<dbReference type="PRINTS" id="PR00344">
    <property type="entry name" value="BCTRLSENSOR"/>
</dbReference>
<evidence type="ECO:0000256" key="7">
    <source>
        <dbReference type="PROSITE-ProRule" id="PRU00339"/>
    </source>
</evidence>
<feature type="repeat" description="TPR" evidence="7">
    <location>
        <begin position="66"/>
        <end position="99"/>
    </location>
</feature>
<keyword evidence="3" id="KW-0597">Phosphoprotein</keyword>
<dbReference type="PROSITE" id="PS50109">
    <property type="entry name" value="HIS_KIN"/>
    <property type="match status" value="1"/>
</dbReference>
<dbReference type="InterPro" id="IPR004358">
    <property type="entry name" value="Sig_transdc_His_kin-like_C"/>
</dbReference>
<dbReference type="Gene3D" id="1.10.287.130">
    <property type="match status" value="1"/>
</dbReference>
<keyword evidence="5" id="KW-0418">Kinase</keyword>
<organism evidence="11 12">
    <name type="scientific">Niastella vici</name>
    <dbReference type="NCBI Taxonomy" id="1703345"/>
    <lineage>
        <taxon>Bacteria</taxon>
        <taxon>Pseudomonadati</taxon>
        <taxon>Bacteroidota</taxon>
        <taxon>Chitinophagia</taxon>
        <taxon>Chitinophagales</taxon>
        <taxon>Chitinophagaceae</taxon>
        <taxon>Niastella</taxon>
    </lineage>
</organism>
<dbReference type="Gene3D" id="1.25.40.10">
    <property type="entry name" value="Tetratricopeptide repeat domain"/>
    <property type="match status" value="2"/>
</dbReference>
<dbReference type="Gene3D" id="3.30.565.10">
    <property type="entry name" value="Histidine kinase-like ATPase, C-terminal domain"/>
    <property type="match status" value="1"/>
</dbReference>
<keyword evidence="4" id="KW-0808">Transferase</keyword>
<gene>
    <name evidence="11" type="ORF">A3860_09485</name>
</gene>
<comment type="catalytic activity">
    <reaction evidence="1">
        <text>ATP + protein L-histidine = ADP + protein N-phospho-L-histidine.</text>
        <dbReference type="EC" id="2.7.13.3"/>
    </reaction>
</comment>
<keyword evidence="7" id="KW-0802">TPR repeat</keyword>
<evidence type="ECO:0000256" key="4">
    <source>
        <dbReference type="ARBA" id="ARBA00022679"/>
    </source>
</evidence>
<dbReference type="InterPro" id="IPR011990">
    <property type="entry name" value="TPR-like_helical_dom_sf"/>
</dbReference>
<dbReference type="STRING" id="1703345.A3860_09485"/>
<dbReference type="AlphaFoldDB" id="A0A1V9FEV8"/>
<dbReference type="OrthoDB" id="9781208at2"/>
<comment type="caution">
    <text evidence="11">The sequence shown here is derived from an EMBL/GenBank/DDBJ whole genome shotgun (WGS) entry which is preliminary data.</text>
</comment>
<dbReference type="InterPro" id="IPR050736">
    <property type="entry name" value="Sensor_HK_Regulatory"/>
</dbReference>
<dbReference type="Pfam" id="PF02518">
    <property type="entry name" value="HATPase_c"/>
    <property type="match status" value="1"/>
</dbReference>
<name>A0A1V9FEV8_9BACT</name>
<feature type="chain" id="PRO_5012167142" description="histidine kinase" evidence="9">
    <location>
        <begin position="22"/>
        <end position="616"/>
    </location>
</feature>
<keyword evidence="8" id="KW-1133">Transmembrane helix</keyword>
<dbReference type="InterPro" id="IPR005467">
    <property type="entry name" value="His_kinase_dom"/>
</dbReference>
<feature type="domain" description="Histidine kinase" evidence="10">
    <location>
        <begin position="396"/>
        <end position="607"/>
    </location>
</feature>
<sequence>MRVVFVSIILIVVALLPAARAQPVNPDSLFTLAGKYRTDGDFNRSIAVCRQCLSIAQKNKDSLRIGNALIGIGIANDKKGKYEEALEYYFKALKVYGNIGNQVKVGGTLKNIGNTYRVLQRYNSASSFLLQALAVQQKEKDSTRIANILNDIGSVYYDQDSCAKALSYFKRTITAFNAHVTDEIRANVLNNIGLTYAKLKLYGEALRYYQPGLALMQKRNDQYGIALVLGNTGDLYYNMNNFSKALEYHLQNLAIVQKINSNELLQQSYNNLKRTYLALGNYKKAYEYQQGEMAIKDTIYKKQSILNYEEMQAKYQAEKSQQEIMLLQRDNQIATIELTNQRRTKYFLLTGIALTLILAVSLYRSYINKKRVNQELNHLNNKLAEANNSKVKLLSIITHDLRSPVSSLFNFLQLQKINSGKLNKEEREKVDRNISQSAENLLEAMEDILIWSKSQMEHFTPVREFCDVDELLDEIIHLNSPFAASKNIMLKKEVASGFSFYTDPNFIKIILRNLVSNAIKFTPPAGMVILASVQHNQVIDFSVKDTGQGIEPADLKNIFEWNSIRSDSSGLGLKLAREFTEKLGGTISVTSQKEQGTEFIVSIPRQKNEQDSRTIQ</sequence>
<dbReference type="PROSITE" id="PS50005">
    <property type="entry name" value="TPR"/>
    <property type="match status" value="2"/>
</dbReference>
<dbReference type="InterPro" id="IPR003661">
    <property type="entry name" value="HisK_dim/P_dom"/>
</dbReference>
<keyword evidence="9" id="KW-0732">Signal</keyword>
<dbReference type="InterPro" id="IPR019734">
    <property type="entry name" value="TPR_rpt"/>
</dbReference>
<dbReference type="SUPFAM" id="SSF47384">
    <property type="entry name" value="Homodimeric domain of signal transducing histidine kinase"/>
    <property type="match status" value="1"/>
</dbReference>
<evidence type="ECO:0000313" key="11">
    <source>
        <dbReference type="EMBL" id="OQP56807.1"/>
    </source>
</evidence>
<feature type="transmembrane region" description="Helical" evidence="8">
    <location>
        <begin position="346"/>
        <end position="363"/>
    </location>
</feature>
<dbReference type="EC" id="2.7.13.3" evidence="2"/>
<dbReference type="Proteomes" id="UP000192796">
    <property type="component" value="Unassembled WGS sequence"/>
</dbReference>
<dbReference type="SMART" id="SM00388">
    <property type="entry name" value="HisKA"/>
    <property type="match status" value="1"/>
</dbReference>
<reference evidence="11 12" key="1">
    <citation type="submission" date="2016-03" db="EMBL/GenBank/DDBJ databases">
        <title>Niastella vici sp. nov., isolated from farmland soil.</title>
        <authorList>
            <person name="Chen L."/>
            <person name="Wang D."/>
            <person name="Yang S."/>
            <person name="Wang G."/>
        </authorList>
    </citation>
    <scope>NUCLEOTIDE SEQUENCE [LARGE SCALE GENOMIC DNA]</scope>
    <source>
        <strain evidence="11 12">DJ57</strain>
    </source>
</reference>
<feature type="signal peptide" evidence="9">
    <location>
        <begin position="1"/>
        <end position="21"/>
    </location>
</feature>
<dbReference type="SMART" id="SM00387">
    <property type="entry name" value="HATPase_c"/>
    <property type="match status" value="1"/>
</dbReference>
<dbReference type="CDD" id="cd00082">
    <property type="entry name" value="HisKA"/>
    <property type="match status" value="1"/>
</dbReference>
<proteinExistence type="predicted"/>
<accession>A0A1V9FEV8</accession>
<dbReference type="EMBL" id="LVYD01000124">
    <property type="protein sequence ID" value="OQP56807.1"/>
    <property type="molecule type" value="Genomic_DNA"/>
</dbReference>
<evidence type="ECO:0000256" key="1">
    <source>
        <dbReference type="ARBA" id="ARBA00000085"/>
    </source>
</evidence>
<evidence type="ECO:0000256" key="5">
    <source>
        <dbReference type="ARBA" id="ARBA00022777"/>
    </source>
</evidence>
<evidence type="ECO:0000256" key="3">
    <source>
        <dbReference type="ARBA" id="ARBA00022553"/>
    </source>
</evidence>